<comment type="caution">
    <text evidence="2">The sequence shown here is derived from an EMBL/GenBank/DDBJ whole genome shotgun (WGS) entry which is preliminary data.</text>
</comment>
<protein>
    <recommendedName>
        <fullName evidence="4">Amine oxidase domain-containing protein</fullName>
    </recommendedName>
</protein>
<reference evidence="2" key="1">
    <citation type="submission" date="2023-06" db="EMBL/GenBank/DDBJ databases">
        <title>Genome-scale phylogeny and comparative genomics of the fungal order Sordariales.</title>
        <authorList>
            <consortium name="Lawrence Berkeley National Laboratory"/>
            <person name="Hensen N."/>
            <person name="Bonometti L."/>
            <person name="Westerberg I."/>
            <person name="Brannstrom I.O."/>
            <person name="Guillou S."/>
            <person name="Cros-Aarteil S."/>
            <person name="Calhoun S."/>
            <person name="Haridas S."/>
            <person name="Kuo A."/>
            <person name="Mondo S."/>
            <person name="Pangilinan J."/>
            <person name="Riley R."/>
            <person name="LaButti K."/>
            <person name="Andreopoulos B."/>
            <person name="Lipzen A."/>
            <person name="Chen C."/>
            <person name="Yanf M."/>
            <person name="Daum C."/>
            <person name="Ng V."/>
            <person name="Clum A."/>
            <person name="Steindorff A."/>
            <person name="Ohm R."/>
            <person name="Martin F."/>
            <person name="Silar P."/>
            <person name="Natvig D."/>
            <person name="Lalanne C."/>
            <person name="Gautier V."/>
            <person name="Ament-velasquez S.L."/>
            <person name="Kruys A."/>
            <person name="Hutchinson M.I."/>
            <person name="Powell A.J."/>
            <person name="Barry K."/>
            <person name="Miller A.N."/>
            <person name="Grigoriev I.V."/>
            <person name="Debuchy R."/>
            <person name="Gladieux P."/>
            <person name="Thoren M.H."/>
            <person name="Johannesson H."/>
        </authorList>
    </citation>
    <scope>NUCLEOTIDE SEQUENCE</scope>
    <source>
        <strain evidence="2">SMH3187-1</strain>
    </source>
</reference>
<evidence type="ECO:0008006" key="4">
    <source>
        <dbReference type="Google" id="ProtNLM"/>
    </source>
</evidence>
<dbReference type="Gene3D" id="3.30.70.1990">
    <property type="match status" value="1"/>
</dbReference>
<evidence type="ECO:0000256" key="1">
    <source>
        <dbReference type="SAM" id="SignalP"/>
    </source>
</evidence>
<organism evidence="2 3">
    <name type="scientific">Schizothecium vesticola</name>
    <dbReference type="NCBI Taxonomy" id="314040"/>
    <lineage>
        <taxon>Eukaryota</taxon>
        <taxon>Fungi</taxon>
        <taxon>Dikarya</taxon>
        <taxon>Ascomycota</taxon>
        <taxon>Pezizomycotina</taxon>
        <taxon>Sordariomycetes</taxon>
        <taxon>Sordariomycetidae</taxon>
        <taxon>Sordariales</taxon>
        <taxon>Schizotheciaceae</taxon>
        <taxon>Schizothecium</taxon>
    </lineage>
</organism>
<dbReference type="PANTHER" id="PTHR42923:SF26">
    <property type="entry name" value="FMN REDUCTASE LOT6, PUTATIVE (AFU_ORTHOLOGUE AFUA_7G06600)-RELATED"/>
    <property type="match status" value="1"/>
</dbReference>
<dbReference type="Pfam" id="PF13450">
    <property type="entry name" value="NAD_binding_8"/>
    <property type="match status" value="1"/>
</dbReference>
<dbReference type="AlphaFoldDB" id="A0AA40F4Y4"/>
<proteinExistence type="predicted"/>
<dbReference type="Gene3D" id="1.10.405.20">
    <property type="match status" value="1"/>
</dbReference>
<sequence>MRAVGSLLAVASLAVAAPALSQSIASKTINVDVAIVGAGASGAYAAIRLKEDFGKTIAVIEKSEALGGHVSTYDDPATGLPFDFAVQSFNNYGPAAAFMQRLGISTIPAPRVALTQRFVDFKTGSVVPYVPSSAADRTAALQKFLQVTEPFENFLLPGYWNFPAPANIPADLLLPFGDFVAKYNLSAAANQVFEVTGMGVGDFKNRLTMYVLSSFGPPMIRTFLGNGTIMVPASRRNEEVYEKIQARLSSSLLLGSTVVQSTRGNSGHVLWVKKGSQYTLVKAAKLLIAVEPTTANMEPFDLDTKEKNVFNKLSYQRVHAAIVTHQALPVDTSLVHIPTAGAPANYMVLPTPNHNARFDYMGYNSTNWRALMVGDKNFDRCAAEALLNANFKAMRQQGTLPAGGPAHLTVKAWADHGAMHMHASASDIRAGFIQKQYELEGYRKTWWTGGAFSHQFQAILWAFDDTLLPKILA</sequence>
<keyword evidence="3" id="KW-1185">Reference proteome</keyword>
<dbReference type="Gene3D" id="3.50.50.60">
    <property type="entry name" value="FAD/NAD(P)-binding domain"/>
    <property type="match status" value="1"/>
</dbReference>
<dbReference type="InterPro" id="IPR036188">
    <property type="entry name" value="FAD/NAD-bd_sf"/>
</dbReference>
<dbReference type="Proteomes" id="UP001172155">
    <property type="component" value="Unassembled WGS sequence"/>
</dbReference>
<gene>
    <name evidence="2" type="ORF">B0T18DRAFT_435738</name>
</gene>
<evidence type="ECO:0000313" key="2">
    <source>
        <dbReference type="EMBL" id="KAK0751343.1"/>
    </source>
</evidence>
<dbReference type="SUPFAM" id="SSF51905">
    <property type="entry name" value="FAD/NAD(P)-binding domain"/>
    <property type="match status" value="1"/>
</dbReference>
<dbReference type="PANTHER" id="PTHR42923">
    <property type="entry name" value="PROTOPORPHYRINOGEN OXIDASE"/>
    <property type="match status" value="1"/>
</dbReference>
<dbReference type="InterPro" id="IPR050464">
    <property type="entry name" value="Zeta_carotene_desat/Oxidored"/>
</dbReference>
<evidence type="ECO:0000313" key="3">
    <source>
        <dbReference type="Proteomes" id="UP001172155"/>
    </source>
</evidence>
<feature type="signal peptide" evidence="1">
    <location>
        <begin position="1"/>
        <end position="21"/>
    </location>
</feature>
<dbReference type="GO" id="GO:0016491">
    <property type="term" value="F:oxidoreductase activity"/>
    <property type="evidence" value="ECO:0007669"/>
    <property type="project" value="TreeGrafter"/>
</dbReference>
<accession>A0AA40F4Y4</accession>
<keyword evidence="1" id="KW-0732">Signal</keyword>
<name>A0AA40F4Y4_9PEZI</name>
<dbReference type="EMBL" id="JAUKUD010000002">
    <property type="protein sequence ID" value="KAK0751343.1"/>
    <property type="molecule type" value="Genomic_DNA"/>
</dbReference>
<feature type="chain" id="PRO_5041350701" description="Amine oxidase domain-containing protein" evidence="1">
    <location>
        <begin position="22"/>
        <end position="473"/>
    </location>
</feature>